<keyword evidence="5 17" id="KW-0479">Metal-binding</keyword>
<evidence type="ECO:0000313" key="20">
    <source>
        <dbReference type="Proteomes" id="UP000694541"/>
    </source>
</evidence>
<keyword evidence="7 17" id="KW-0862">Zinc</keyword>
<dbReference type="GO" id="GO:0004222">
    <property type="term" value="F:metalloendopeptidase activity"/>
    <property type="evidence" value="ECO:0007669"/>
    <property type="project" value="InterPro"/>
</dbReference>
<dbReference type="PANTHER" id="PTHR11804:SF44">
    <property type="entry name" value="NEUROLYSIN, MITOCHONDRIAL"/>
    <property type="match status" value="1"/>
</dbReference>
<protein>
    <recommendedName>
        <fullName evidence="12">Neurolysin, mitochondrial</fullName>
        <ecNumber evidence="11">3.4.24.16</ecNumber>
    </recommendedName>
    <alternativeName>
        <fullName evidence="14">Microsomal endopeptidase</fullName>
    </alternativeName>
    <alternativeName>
        <fullName evidence="15">Mitochondrial oligopeptidase M</fullName>
    </alternativeName>
    <alternativeName>
        <fullName evidence="13">Neurotensin endopeptidase</fullName>
    </alternativeName>
</protein>
<evidence type="ECO:0000256" key="9">
    <source>
        <dbReference type="ARBA" id="ARBA00023049"/>
    </source>
</evidence>
<comment type="cofactor">
    <cofactor evidence="17">
        <name>Zn(2+)</name>
        <dbReference type="ChEBI" id="CHEBI:29105"/>
    </cofactor>
    <text evidence="17">Binds 1 zinc ion.</text>
</comment>
<dbReference type="EC" id="3.4.24.16" evidence="11"/>
<dbReference type="Proteomes" id="UP000694541">
    <property type="component" value="Unplaced"/>
</dbReference>
<dbReference type="GO" id="GO:0005758">
    <property type="term" value="C:mitochondrial intermembrane space"/>
    <property type="evidence" value="ECO:0007669"/>
    <property type="project" value="TreeGrafter"/>
</dbReference>
<name>A0A8B9MRV7_9AVES</name>
<keyword evidence="20" id="KW-1185">Reference proteome</keyword>
<dbReference type="InterPro" id="IPR001567">
    <property type="entry name" value="Pept_M3A_M3B_dom"/>
</dbReference>
<evidence type="ECO:0000256" key="3">
    <source>
        <dbReference type="ARBA" id="ARBA00022490"/>
    </source>
</evidence>
<evidence type="ECO:0000256" key="14">
    <source>
        <dbReference type="ARBA" id="ARBA00041940"/>
    </source>
</evidence>
<keyword evidence="8" id="KW-0007">Acetylation</keyword>
<comment type="similarity">
    <text evidence="2 17">Belongs to the peptidase M3 family.</text>
</comment>
<evidence type="ECO:0000256" key="16">
    <source>
        <dbReference type="ARBA" id="ARBA00046222"/>
    </source>
</evidence>
<dbReference type="GO" id="GO:0006508">
    <property type="term" value="P:proteolysis"/>
    <property type="evidence" value="ECO:0007669"/>
    <property type="project" value="UniProtKB-KW"/>
</dbReference>
<evidence type="ECO:0000256" key="5">
    <source>
        <dbReference type="ARBA" id="ARBA00022723"/>
    </source>
</evidence>
<evidence type="ECO:0000256" key="6">
    <source>
        <dbReference type="ARBA" id="ARBA00022801"/>
    </source>
</evidence>
<evidence type="ECO:0000256" key="12">
    <source>
        <dbReference type="ARBA" id="ARBA00039454"/>
    </source>
</evidence>
<dbReference type="GO" id="GO:0006518">
    <property type="term" value="P:peptide metabolic process"/>
    <property type="evidence" value="ECO:0007669"/>
    <property type="project" value="TreeGrafter"/>
</dbReference>
<keyword evidence="6 17" id="KW-0378">Hydrolase</keyword>
<evidence type="ECO:0000256" key="17">
    <source>
        <dbReference type="RuleBase" id="RU003435"/>
    </source>
</evidence>
<evidence type="ECO:0000256" key="7">
    <source>
        <dbReference type="ARBA" id="ARBA00022833"/>
    </source>
</evidence>
<dbReference type="InterPro" id="IPR024077">
    <property type="entry name" value="Neurolysin/TOP_dom2"/>
</dbReference>
<evidence type="ECO:0000256" key="10">
    <source>
        <dbReference type="ARBA" id="ARBA00035987"/>
    </source>
</evidence>
<comment type="function">
    <text evidence="16">Hydrolyzes oligopeptides such as neurotensin, bradykinin and dynorphin A. Acts as a regulator of cannabinoid signaling pathway by mediating degradation of hemopressin, an antagonist peptide of the cannabinoid receptor CNR1.</text>
</comment>
<proteinExistence type="inferred from homology"/>
<keyword evidence="9 17" id="KW-0482">Metalloprotease</keyword>
<keyword evidence="3" id="KW-0963">Cytoplasm</keyword>
<evidence type="ECO:0000256" key="1">
    <source>
        <dbReference type="ARBA" id="ARBA00004496"/>
    </source>
</evidence>
<keyword evidence="4 17" id="KW-0645">Protease</keyword>
<evidence type="ECO:0000256" key="15">
    <source>
        <dbReference type="ARBA" id="ARBA00042607"/>
    </source>
</evidence>
<dbReference type="Ensembl" id="ENSANIT00000012190.1">
    <property type="protein sequence ID" value="ENSANIP00000011782.1"/>
    <property type="gene ID" value="ENSANIG00000007972.1"/>
</dbReference>
<evidence type="ECO:0000313" key="19">
    <source>
        <dbReference type="Ensembl" id="ENSANIP00000011782.1"/>
    </source>
</evidence>
<evidence type="ECO:0000256" key="13">
    <source>
        <dbReference type="ARBA" id="ARBA00041659"/>
    </source>
</evidence>
<evidence type="ECO:0000256" key="11">
    <source>
        <dbReference type="ARBA" id="ARBA00039068"/>
    </source>
</evidence>
<comment type="subcellular location">
    <subcellularLocation>
        <location evidence="1">Cytoplasm</location>
    </subcellularLocation>
</comment>
<comment type="catalytic activity">
    <reaction evidence="10">
        <text>Preferential cleavage in neurotensin: 10-Pro-|-Tyr-11.</text>
        <dbReference type="EC" id="3.4.24.16"/>
    </reaction>
</comment>
<evidence type="ECO:0000256" key="4">
    <source>
        <dbReference type="ARBA" id="ARBA00022670"/>
    </source>
</evidence>
<evidence type="ECO:0000256" key="2">
    <source>
        <dbReference type="ARBA" id="ARBA00006040"/>
    </source>
</evidence>
<evidence type="ECO:0000256" key="8">
    <source>
        <dbReference type="ARBA" id="ARBA00022990"/>
    </source>
</evidence>
<dbReference type="InterPro" id="IPR045090">
    <property type="entry name" value="Pept_M3A_M3B"/>
</dbReference>
<dbReference type="Gene3D" id="1.10.1370.10">
    <property type="entry name" value="Neurolysin, domain 3"/>
    <property type="match status" value="1"/>
</dbReference>
<reference evidence="19" key="2">
    <citation type="submission" date="2025-09" db="UniProtKB">
        <authorList>
            <consortium name="Ensembl"/>
        </authorList>
    </citation>
    <scope>IDENTIFICATION</scope>
</reference>
<dbReference type="SUPFAM" id="SSF55486">
    <property type="entry name" value="Metalloproteases ('zincins'), catalytic domain"/>
    <property type="match status" value="1"/>
</dbReference>
<dbReference type="GO" id="GO:0046872">
    <property type="term" value="F:metal ion binding"/>
    <property type="evidence" value="ECO:0007669"/>
    <property type="project" value="UniProtKB-UniRule"/>
</dbReference>
<dbReference type="Pfam" id="PF01432">
    <property type="entry name" value="Peptidase_M3"/>
    <property type="match status" value="1"/>
</dbReference>
<sequence length="111" mass="12802">GTTTVPDWLGLGQWWFCLRAGWNKMLATFGHLAGGYDGQYYRYLCIEVFSMDIFYNCFKQEFIMNPKAGMKYRNFILKPGGSLDGMDLLQNLLEHKPSQRTFLLSKGLCVQ</sequence>
<evidence type="ECO:0000259" key="18">
    <source>
        <dbReference type="Pfam" id="PF01432"/>
    </source>
</evidence>
<accession>A0A8B9MRV7</accession>
<reference evidence="19" key="1">
    <citation type="submission" date="2025-08" db="UniProtKB">
        <authorList>
            <consortium name="Ensembl"/>
        </authorList>
    </citation>
    <scope>IDENTIFICATION</scope>
</reference>
<dbReference type="AlphaFoldDB" id="A0A8B9MRV7"/>
<feature type="domain" description="Peptidase M3A/M3B catalytic" evidence="18">
    <location>
        <begin position="21"/>
        <end position="106"/>
    </location>
</feature>
<dbReference type="PANTHER" id="PTHR11804">
    <property type="entry name" value="PROTEASE M3 THIMET OLIGOPEPTIDASE-RELATED"/>
    <property type="match status" value="1"/>
</dbReference>
<organism evidence="19 20">
    <name type="scientific">Accipiter nisus</name>
    <name type="common">Eurasian sparrowhawk</name>
    <dbReference type="NCBI Taxonomy" id="211598"/>
    <lineage>
        <taxon>Eukaryota</taxon>
        <taxon>Metazoa</taxon>
        <taxon>Chordata</taxon>
        <taxon>Craniata</taxon>
        <taxon>Vertebrata</taxon>
        <taxon>Euteleostomi</taxon>
        <taxon>Archelosauria</taxon>
        <taxon>Archosauria</taxon>
        <taxon>Dinosauria</taxon>
        <taxon>Saurischia</taxon>
        <taxon>Theropoda</taxon>
        <taxon>Coelurosauria</taxon>
        <taxon>Aves</taxon>
        <taxon>Neognathae</taxon>
        <taxon>Neoaves</taxon>
        <taxon>Telluraves</taxon>
        <taxon>Accipitrimorphae</taxon>
        <taxon>Accipitriformes</taxon>
        <taxon>Accipitridae</taxon>
        <taxon>Accipitrinae</taxon>
        <taxon>Accipiter</taxon>
    </lineage>
</organism>